<dbReference type="AlphaFoldDB" id="A0A0R1Z026"/>
<evidence type="ECO:0008006" key="4">
    <source>
        <dbReference type="Google" id="ProtNLM"/>
    </source>
</evidence>
<evidence type="ECO:0000313" key="2">
    <source>
        <dbReference type="EMBL" id="KRM45142.1"/>
    </source>
</evidence>
<reference evidence="2 3" key="1">
    <citation type="journal article" date="2015" name="Genome Announc.">
        <title>Expanding the biotechnology potential of lactobacilli through comparative genomics of 213 strains and associated genera.</title>
        <authorList>
            <person name="Sun Z."/>
            <person name="Harris H.M."/>
            <person name="McCann A."/>
            <person name="Guo C."/>
            <person name="Argimon S."/>
            <person name="Zhang W."/>
            <person name="Yang X."/>
            <person name="Jeffery I.B."/>
            <person name="Cooney J.C."/>
            <person name="Kagawa T.F."/>
            <person name="Liu W."/>
            <person name="Song Y."/>
            <person name="Salvetti E."/>
            <person name="Wrobel A."/>
            <person name="Rasinkangas P."/>
            <person name="Parkhill J."/>
            <person name="Rea M.C."/>
            <person name="O'Sullivan O."/>
            <person name="Ritari J."/>
            <person name="Douillard F.P."/>
            <person name="Paul Ross R."/>
            <person name="Yang R."/>
            <person name="Briner A.E."/>
            <person name="Felis G.E."/>
            <person name="de Vos W.M."/>
            <person name="Barrangou R."/>
            <person name="Klaenhammer T.R."/>
            <person name="Caufield P.W."/>
            <person name="Cui Y."/>
            <person name="Zhang H."/>
            <person name="O'Toole P.W."/>
        </authorList>
    </citation>
    <scope>NUCLEOTIDE SEQUENCE [LARGE SCALE GENOMIC DNA]</scope>
    <source>
        <strain evidence="2 3">DSM 5707</strain>
    </source>
</reference>
<accession>A0A0R1Z026</accession>
<feature type="signal peptide" evidence="1">
    <location>
        <begin position="1"/>
        <end position="37"/>
    </location>
</feature>
<name>A0A0R1Z026_9LACO</name>
<gene>
    <name evidence="2" type="ORF">FC51_GL001243</name>
</gene>
<organism evidence="2 3">
    <name type="scientific">Lentilactobacillus parabuchneri DSM 5707 = NBRC 107865</name>
    <dbReference type="NCBI Taxonomy" id="1423784"/>
    <lineage>
        <taxon>Bacteria</taxon>
        <taxon>Bacillati</taxon>
        <taxon>Bacillota</taxon>
        <taxon>Bacilli</taxon>
        <taxon>Lactobacillales</taxon>
        <taxon>Lactobacillaceae</taxon>
        <taxon>Lentilactobacillus</taxon>
    </lineage>
</organism>
<sequence length="121" mass="13364">MEEFTLKKSLTKIIVAALTLTSLAGAVSLTPAPTANAASWHKGSPKAFIGSWKTDGFTAYKFTKSTITVYGKGGGTSKSMYKYLGHKKYAIKYKVQGYNYKETFTYINSHKIKGHGFYLTK</sequence>
<dbReference type="PATRIC" id="fig|1423784.4.peg.1257"/>
<comment type="caution">
    <text evidence="2">The sequence shown here is derived from an EMBL/GenBank/DDBJ whole genome shotgun (WGS) entry which is preliminary data.</text>
</comment>
<dbReference type="EMBL" id="AZGK01000020">
    <property type="protein sequence ID" value="KRM45142.1"/>
    <property type="molecule type" value="Genomic_DNA"/>
</dbReference>
<dbReference type="Proteomes" id="UP000051957">
    <property type="component" value="Unassembled WGS sequence"/>
</dbReference>
<feature type="chain" id="PRO_5006414068" description="DUF5640 domain-containing protein" evidence="1">
    <location>
        <begin position="38"/>
        <end position="121"/>
    </location>
</feature>
<proteinExistence type="predicted"/>
<protein>
    <recommendedName>
        <fullName evidence="4">DUF5640 domain-containing protein</fullName>
    </recommendedName>
</protein>
<evidence type="ECO:0000256" key="1">
    <source>
        <dbReference type="SAM" id="SignalP"/>
    </source>
</evidence>
<evidence type="ECO:0000313" key="3">
    <source>
        <dbReference type="Proteomes" id="UP000051957"/>
    </source>
</evidence>
<keyword evidence="1" id="KW-0732">Signal</keyword>